<dbReference type="GO" id="GO:0003964">
    <property type="term" value="F:RNA-directed DNA polymerase activity"/>
    <property type="evidence" value="ECO:0007669"/>
    <property type="project" value="UniProtKB-KW"/>
</dbReference>
<evidence type="ECO:0000313" key="9">
    <source>
        <dbReference type="EMBL" id="GEU46753.1"/>
    </source>
</evidence>
<dbReference type="InterPro" id="IPR001584">
    <property type="entry name" value="Integrase_cat-core"/>
</dbReference>
<feature type="region of interest" description="Disordered" evidence="7">
    <location>
        <begin position="41"/>
        <end position="150"/>
    </location>
</feature>
<dbReference type="InterPro" id="IPR005162">
    <property type="entry name" value="Retrotrans_gag_dom"/>
</dbReference>
<dbReference type="InterPro" id="IPR036397">
    <property type="entry name" value="RNaseH_sf"/>
</dbReference>
<dbReference type="GO" id="GO:0004190">
    <property type="term" value="F:aspartic-type endopeptidase activity"/>
    <property type="evidence" value="ECO:0007669"/>
    <property type="project" value="InterPro"/>
</dbReference>
<dbReference type="PANTHER" id="PTHR45835">
    <property type="entry name" value="YALI0A06105P"/>
    <property type="match status" value="1"/>
</dbReference>
<feature type="compositionally biased region" description="Acidic residues" evidence="7">
    <location>
        <begin position="98"/>
        <end position="134"/>
    </location>
</feature>
<dbReference type="PROSITE" id="PS50994">
    <property type="entry name" value="INTEGRASE"/>
    <property type="match status" value="1"/>
</dbReference>
<keyword evidence="5" id="KW-0378">Hydrolase</keyword>
<keyword evidence="6 9" id="KW-0695">RNA-directed DNA polymerase</keyword>
<dbReference type="Gene3D" id="3.30.420.10">
    <property type="entry name" value="Ribonuclease H-like superfamily/Ribonuclease H"/>
    <property type="match status" value="1"/>
</dbReference>
<accession>A0A6L2KBA6</accession>
<dbReference type="GO" id="GO:0006508">
    <property type="term" value="P:proteolysis"/>
    <property type="evidence" value="ECO:0007669"/>
    <property type="project" value="InterPro"/>
</dbReference>
<dbReference type="InterPro" id="IPR001969">
    <property type="entry name" value="Aspartic_peptidase_AS"/>
</dbReference>
<dbReference type="PROSITE" id="PS00141">
    <property type="entry name" value="ASP_PROTEASE"/>
    <property type="match status" value="1"/>
</dbReference>
<name>A0A6L2KBA6_TANCI</name>
<dbReference type="PANTHER" id="PTHR45835:SF99">
    <property type="entry name" value="CHROMO DOMAIN-CONTAINING PROTEIN-RELATED"/>
    <property type="match status" value="1"/>
</dbReference>
<gene>
    <name evidence="9" type="ORF">Tci_018731</name>
</gene>
<dbReference type="GO" id="GO:0003676">
    <property type="term" value="F:nucleic acid binding"/>
    <property type="evidence" value="ECO:0007669"/>
    <property type="project" value="InterPro"/>
</dbReference>
<dbReference type="GO" id="GO:0015074">
    <property type="term" value="P:DNA integration"/>
    <property type="evidence" value="ECO:0007669"/>
    <property type="project" value="InterPro"/>
</dbReference>
<evidence type="ECO:0000256" key="5">
    <source>
        <dbReference type="ARBA" id="ARBA00022801"/>
    </source>
</evidence>
<keyword evidence="2" id="KW-0548">Nucleotidyltransferase</keyword>
<dbReference type="Pfam" id="PF08284">
    <property type="entry name" value="RVP_2"/>
    <property type="match status" value="1"/>
</dbReference>
<evidence type="ECO:0000259" key="8">
    <source>
        <dbReference type="PROSITE" id="PS50994"/>
    </source>
</evidence>
<comment type="caution">
    <text evidence="9">The sequence shown here is derived from an EMBL/GenBank/DDBJ whole genome shotgun (WGS) entry which is preliminary data.</text>
</comment>
<dbReference type="GO" id="GO:0004519">
    <property type="term" value="F:endonuclease activity"/>
    <property type="evidence" value="ECO:0007669"/>
    <property type="project" value="UniProtKB-KW"/>
</dbReference>
<evidence type="ECO:0000256" key="4">
    <source>
        <dbReference type="ARBA" id="ARBA00022759"/>
    </source>
</evidence>
<evidence type="ECO:0000256" key="2">
    <source>
        <dbReference type="ARBA" id="ARBA00022695"/>
    </source>
</evidence>
<dbReference type="InterPro" id="IPR012337">
    <property type="entry name" value="RNaseH-like_sf"/>
</dbReference>
<dbReference type="AlphaFoldDB" id="A0A6L2KBA6"/>
<keyword evidence="4" id="KW-0255">Endonuclease</keyword>
<reference evidence="9" key="1">
    <citation type="journal article" date="2019" name="Sci. Rep.">
        <title>Draft genome of Tanacetum cinerariifolium, the natural source of mosquito coil.</title>
        <authorList>
            <person name="Yamashiro T."/>
            <person name="Shiraishi A."/>
            <person name="Satake H."/>
            <person name="Nakayama K."/>
        </authorList>
    </citation>
    <scope>NUCLEOTIDE SEQUENCE</scope>
</reference>
<evidence type="ECO:0000256" key="3">
    <source>
        <dbReference type="ARBA" id="ARBA00022722"/>
    </source>
</evidence>
<dbReference type="SUPFAM" id="SSF53098">
    <property type="entry name" value="Ribonuclease H-like"/>
    <property type="match status" value="1"/>
</dbReference>
<sequence>MFDASSAVTYMSVYTDSEPWRYYEEESAEAGSPGVIVYGYDGLPMQPVAPPSPNYDQPLPADASPIAASPGYMADFNLDEDPKKDLEDDHADYPADGGDGDDEPSNNDDDDDTNEEDEEPFKDEKDDEEEEEEEHLALANSSDVSIVDPADVPPRKRACLTTPAFGFEAGESSVAGAARQRSDEFEVRFEEAQDDRALLRARVNTLFRDRPDHRRTAMILDREAMYTRETSSLQTQLTTALRRIEILEARDPEPQEGPTEASSSCVAAVLAERDVNRSRNGDSINDSGTGGRRQVTTQRQCTYTDLLKCQPMSFQGTEGVIGLTQWLGKMESVFQISNCTVTCQVKFASYTLQGSALTWWNSHMRAVRQDVAYAMPWAALKRMITDKYCPKGEFQKLESEYWNMKLKNENQGNRAGNGNAVSRAYVVGTAETKPNSNVVTGTFLLNNRNALILFDTGTDRSFISTAFSSLSDIIPTTLDHGYDVELAGGRIIWAMGTRLDMSTAYHPRTDGQSERIILTLEDMLRACVIEFRNGWERHLPLIEFSFNNSYHASIKAAPFEALYGRKCRSPICWAEVGDAQLTGQKLIHETTEKIVQIKQRIQAARDRQKSYAVMRREVLSLPGNVKISFERSIRNSSQQLHPQQMPHLEPCGQGYVNGGRL</sequence>
<dbReference type="EMBL" id="BKCJ010002171">
    <property type="protein sequence ID" value="GEU46753.1"/>
    <property type="molecule type" value="Genomic_DNA"/>
</dbReference>
<feature type="domain" description="Integrase catalytic" evidence="8">
    <location>
        <begin position="479"/>
        <end position="566"/>
    </location>
</feature>
<organism evidence="9">
    <name type="scientific">Tanacetum cinerariifolium</name>
    <name type="common">Dalmatian daisy</name>
    <name type="synonym">Chrysanthemum cinerariifolium</name>
    <dbReference type="NCBI Taxonomy" id="118510"/>
    <lineage>
        <taxon>Eukaryota</taxon>
        <taxon>Viridiplantae</taxon>
        <taxon>Streptophyta</taxon>
        <taxon>Embryophyta</taxon>
        <taxon>Tracheophyta</taxon>
        <taxon>Spermatophyta</taxon>
        <taxon>Magnoliopsida</taxon>
        <taxon>eudicotyledons</taxon>
        <taxon>Gunneridae</taxon>
        <taxon>Pentapetalae</taxon>
        <taxon>asterids</taxon>
        <taxon>campanulids</taxon>
        <taxon>Asterales</taxon>
        <taxon>Asteraceae</taxon>
        <taxon>Asteroideae</taxon>
        <taxon>Anthemideae</taxon>
        <taxon>Anthemidinae</taxon>
        <taxon>Tanacetum</taxon>
    </lineage>
</organism>
<evidence type="ECO:0000256" key="7">
    <source>
        <dbReference type="SAM" id="MobiDB-lite"/>
    </source>
</evidence>
<evidence type="ECO:0000256" key="1">
    <source>
        <dbReference type="ARBA" id="ARBA00022679"/>
    </source>
</evidence>
<keyword evidence="1" id="KW-0808">Transferase</keyword>
<protein>
    <submittedName>
        <fullName evidence="9">Putative reverse transcriptase domain-containing protein</fullName>
    </submittedName>
</protein>
<feature type="compositionally biased region" description="Basic and acidic residues" evidence="7">
    <location>
        <begin position="80"/>
        <end position="93"/>
    </location>
</feature>
<keyword evidence="3" id="KW-0540">Nuclease</keyword>
<dbReference type="Pfam" id="PF03732">
    <property type="entry name" value="Retrotrans_gag"/>
    <property type="match status" value="1"/>
</dbReference>
<proteinExistence type="predicted"/>
<evidence type="ECO:0000256" key="6">
    <source>
        <dbReference type="ARBA" id="ARBA00022918"/>
    </source>
</evidence>